<feature type="signal peptide" evidence="1">
    <location>
        <begin position="1"/>
        <end position="18"/>
    </location>
</feature>
<organism evidence="2">
    <name type="scientific">Culex pipiens</name>
    <name type="common">House mosquito</name>
    <dbReference type="NCBI Taxonomy" id="7175"/>
    <lineage>
        <taxon>Eukaryota</taxon>
        <taxon>Metazoa</taxon>
        <taxon>Ecdysozoa</taxon>
        <taxon>Arthropoda</taxon>
        <taxon>Hexapoda</taxon>
        <taxon>Insecta</taxon>
        <taxon>Pterygota</taxon>
        <taxon>Neoptera</taxon>
        <taxon>Endopterygota</taxon>
        <taxon>Diptera</taxon>
        <taxon>Nematocera</taxon>
        <taxon>Culicoidea</taxon>
        <taxon>Culicidae</taxon>
        <taxon>Culicinae</taxon>
        <taxon>Culicini</taxon>
        <taxon>Culex</taxon>
        <taxon>Culex</taxon>
    </lineage>
</organism>
<reference evidence="2" key="1">
    <citation type="submission" date="2021-05" db="EMBL/GenBank/DDBJ databases">
        <authorList>
            <person name="Alioto T."/>
            <person name="Alioto T."/>
            <person name="Gomez Garrido J."/>
        </authorList>
    </citation>
    <scope>NUCLEOTIDE SEQUENCE</scope>
</reference>
<keyword evidence="1" id="KW-0732">Signal</keyword>
<accession>A0A8D8B255</accession>
<sequence length="169" mass="20195">MVSHCIKLLICILRRSLARVAVLCEPLLFFWEFNLRSAAWSRGLTFGKGSARFRCIPVSYTFLKQLFFKHHHLISKFDAKLLLWVHKCVFFVQLFFSAISEWWSKHSHFFDNDDANQTECRSLKQQQQQKFQLYHVTRRSSVRRDTYFLSPSIFHFFCAPLSQSHTFTF</sequence>
<evidence type="ECO:0000256" key="1">
    <source>
        <dbReference type="SAM" id="SignalP"/>
    </source>
</evidence>
<evidence type="ECO:0000313" key="2">
    <source>
        <dbReference type="EMBL" id="CAG6466640.1"/>
    </source>
</evidence>
<proteinExistence type="predicted"/>
<name>A0A8D8B255_CULPI</name>
<dbReference type="AlphaFoldDB" id="A0A8D8B255"/>
<feature type="chain" id="PRO_5034631722" evidence="1">
    <location>
        <begin position="19"/>
        <end position="169"/>
    </location>
</feature>
<protein>
    <submittedName>
        <fullName evidence="2">(northern house mosquito) hypothetical protein</fullName>
    </submittedName>
</protein>
<dbReference type="EMBL" id="HBUE01056517">
    <property type="protein sequence ID" value="CAG6466640.1"/>
    <property type="molecule type" value="Transcribed_RNA"/>
</dbReference>